<protein>
    <recommendedName>
        <fullName evidence="1">YCII-related domain-containing protein</fullName>
    </recommendedName>
</protein>
<dbReference type="AlphaFoldDB" id="A0A507EBI2"/>
<dbReference type="InterPro" id="IPR051807">
    <property type="entry name" value="Sec-metab_biosynth-assoc"/>
</dbReference>
<feature type="domain" description="YCII-related" evidence="1">
    <location>
        <begin position="45"/>
        <end position="134"/>
    </location>
</feature>
<accession>A0A507EBI2</accession>
<reference evidence="2 3" key="1">
    <citation type="journal article" date="2019" name="Sci. Rep.">
        <title>Comparative genomics of chytrid fungi reveal insights into the obligate biotrophic and pathogenic lifestyle of Synchytrium endobioticum.</title>
        <authorList>
            <person name="van de Vossenberg B.T.L.H."/>
            <person name="Warris S."/>
            <person name="Nguyen H.D.T."/>
            <person name="van Gent-Pelzer M.P.E."/>
            <person name="Joly D.L."/>
            <person name="van de Geest H.C."/>
            <person name="Bonants P.J.M."/>
            <person name="Smith D.S."/>
            <person name="Levesque C.A."/>
            <person name="van der Lee T.A.J."/>
        </authorList>
    </citation>
    <scope>NUCLEOTIDE SEQUENCE [LARGE SCALE GENOMIC DNA]</scope>
    <source>
        <strain evidence="2 3">CBS 809.83</strain>
    </source>
</reference>
<dbReference type="SUPFAM" id="SSF54909">
    <property type="entry name" value="Dimeric alpha+beta barrel"/>
    <property type="match status" value="1"/>
</dbReference>
<dbReference type="Pfam" id="PF03795">
    <property type="entry name" value="YCII"/>
    <property type="match status" value="1"/>
</dbReference>
<evidence type="ECO:0000313" key="3">
    <source>
        <dbReference type="Proteomes" id="UP000318582"/>
    </source>
</evidence>
<dbReference type="Gene3D" id="3.30.70.1060">
    <property type="entry name" value="Dimeric alpha+beta barrel"/>
    <property type="match status" value="1"/>
</dbReference>
<gene>
    <name evidence="2" type="ORF">PhCBS80983_g01086</name>
</gene>
<comment type="caution">
    <text evidence="2">The sequence shown here is derived from an EMBL/GenBank/DDBJ whole genome shotgun (WGS) entry which is preliminary data.</text>
</comment>
<evidence type="ECO:0000313" key="2">
    <source>
        <dbReference type="EMBL" id="TPX61439.1"/>
    </source>
</evidence>
<dbReference type="EMBL" id="QEAQ01000007">
    <property type="protein sequence ID" value="TPX61439.1"/>
    <property type="molecule type" value="Genomic_DNA"/>
</dbReference>
<sequence>MLRQALLTRAASNLTSRLLLPSSRLFSTTRTPHATFIVIARDGTDPSALQRRLTTRPDHLANVQKLKAAGHFILGGAITGHASNAHEQHREEDKMIGSVMIVEMENREAVEEYVRNDPYVKEGVWVEYEILPFKQAIIPS</sequence>
<evidence type="ECO:0000259" key="1">
    <source>
        <dbReference type="Pfam" id="PF03795"/>
    </source>
</evidence>
<dbReference type="InterPro" id="IPR005545">
    <property type="entry name" value="YCII"/>
</dbReference>
<dbReference type="InterPro" id="IPR011008">
    <property type="entry name" value="Dimeric_a/b-barrel"/>
</dbReference>
<name>A0A507EBI2_9FUNG</name>
<proteinExistence type="predicted"/>
<dbReference type="PANTHER" id="PTHR33606:SF3">
    <property type="entry name" value="PROTEIN YCII"/>
    <property type="match status" value="1"/>
</dbReference>
<keyword evidence="3" id="KW-1185">Reference proteome</keyword>
<organism evidence="2 3">
    <name type="scientific">Powellomyces hirtus</name>
    <dbReference type="NCBI Taxonomy" id="109895"/>
    <lineage>
        <taxon>Eukaryota</taxon>
        <taxon>Fungi</taxon>
        <taxon>Fungi incertae sedis</taxon>
        <taxon>Chytridiomycota</taxon>
        <taxon>Chytridiomycota incertae sedis</taxon>
        <taxon>Chytridiomycetes</taxon>
        <taxon>Spizellomycetales</taxon>
        <taxon>Powellomycetaceae</taxon>
        <taxon>Powellomyces</taxon>
    </lineage>
</organism>
<dbReference type="Proteomes" id="UP000318582">
    <property type="component" value="Unassembled WGS sequence"/>
</dbReference>
<dbReference type="PANTHER" id="PTHR33606">
    <property type="entry name" value="PROTEIN YCII"/>
    <property type="match status" value="1"/>
</dbReference>